<dbReference type="Proteomes" id="UP000264589">
    <property type="component" value="Unassembled WGS sequence"/>
</dbReference>
<evidence type="ECO:0000313" key="2">
    <source>
        <dbReference type="Proteomes" id="UP000264589"/>
    </source>
</evidence>
<evidence type="ECO:0000313" key="1">
    <source>
        <dbReference type="EMBL" id="RFB04295.1"/>
    </source>
</evidence>
<dbReference type="SUPFAM" id="SSF46785">
    <property type="entry name" value="Winged helix' DNA-binding domain"/>
    <property type="match status" value="1"/>
</dbReference>
<reference evidence="1 2" key="1">
    <citation type="submission" date="2018-08" db="EMBL/GenBank/DDBJ databases">
        <title>Parvularcula sp. SM1705, isolated from surface water of the South Sea China.</title>
        <authorList>
            <person name="Sun L."/>
        </authorList>
    </citation>
    <scope>NUCLEOTIDE SEQUENCE [LARGE SCALE GENOMIC DNA]</scope>
    <source>
        <strain evidence="1 2">SM1705</strain>
    </source>
</reference>
<dbReference type="RefSeq" id="WP_116390924.1">
    <property type="nucleotide sequence ID" value="NZ_JBETIA010000029.1"/>
</dbReference>
<comment type="caution">
    <text evidence="1">The sequence shown here is derived from an EMBL/GenBank/DDBJ whole genome shotgun (WGS) entry which is preliminary data.</text>
</comment>
<accession>A0A371RFS6</accession>
<name>A0A371RFS6_9PROT</name>
<dbReference type="InParanoid" id="A0A371RFS6"/>
<dbReference type="InterPro" id="IPR036390">
    <property type="entry name" value="WH_DNA-bd_sf"/>
</dbReference>
<sequence length="128" mass="14728">MEEAERSRLMAWTEALEEYARDWDETFGGRPDYFTQEFWYMLVGCLRAHWAGQPLTVGQLAQTMKSGSNRTREERIKRAVDDGYLIKMRDEGDGRSAIVRPTEDLEALIVGHLTRTMATTRQALSIPD</sequence>
<keyword evidence="2" id="KW-1185">Reference proteome</keyword>
<dbReference type="InterPro" id="IPR036388">
    <property type="entry name" value="WH-like_DNA-bd_sf"/>
</dbReference>
<organism evidence="1 2">
    <name type="scientific">Parvularcula marina</name>
    <dbReference type="NCBI Taxonomy" id="2292771"/>
    <lineage>
        <taxon>Bacteria</taxon>
        <taxon>Pseudomonadati</taxon>
        <taxon>Pseudomonadota</taxon>
        <taxon>Alphaproteobacteria</taxon>
        <taxon>Parvularculales</taxon>
        <taxon>Parvularculaceae</taxon>
        <taxon>Parvularcula</taxon>
    </lineage>
</organism>
<gene>
    <name evidence="1" type="ORF">DX908_02750</name>
</gene>
<proteinExistence type="predicted"/>
<evidence type="ECO:0008006" key="3">
    <source>
        <dbReference type="Google" id="ProtNLM"/>
    </source>
</evidence>
<protein>
    <recommendedName>
        <fullName evidence="3">MarR family transcriptional regulator</fullName>
    </recommendedName>
</protein>
<dbReference type="Gene3D" id="1.10.10.10">
    <property type="entry name" value="Winged helix-like DNA-binding domain superfamily/Winged helix DNA-binding domain"/>
    <property type="match status" value="1"/>
</dbReference>
<dbReference type="AlphaFoldDB" id="A0A371RFS6"/>
<dbReference type="EMBL" id="QUQO01000001">
    <property type="protein sequence ID" value="RFB04295.1"/>
    <property type="molecule type" value="Genomic_DNA"/>
</dbReference>